<comment type="caution">
    <text evidence="1">The sequence shown here is derived from an EMBL/GenBank/DDBJ whole genome shotgun (WGS) entry which is preliminary data.</text>
</comment>
<dbReference type="Proteomes" id="UP000288805">
    <property type="component" value="Unassembled WGS sequence"/>
</dbReference>
<dbReference type="EMBL" id="QGNW01002657">
    <property type="protein sequence ID" value="RVW13300.1"/>
    <property type="molecule type" value="Genomic_DNA"/>
</dbReference>
<protein>
    <submittedName>
        <fullName evidence="1">Uncharacterized protein</fullName>
    </submittedName>
</protein>
<evidence type="ECO:0000313" key="2">
    <source>
        <dbReference type="Proteomes" id="UP000288805"/>
    </source>
</evidence>
<sequence length="60" mass="6953">MIDTLVEEHCNQSMLDQFEENSDESHEDLDDGLAEPMGMNAIMSNWRQNPVILPLFKDEE</sequence>
<accession>A0A438BR02</accession>
<proteinExistence type="predicted"/>
<gene>
    <name evidence="1" type="ORF">CK203_103408</name>
</gene>
<evidence type="ECO:0000313" key="1">
    <source>
        <dbReference type="EMBL" id="RVW13300.1"/>
    </source>
</evidence>
<name>A0A438BR02_VITVI</name>
<organism evidence="1 2">
    <name type="scientific">Vitis vinifera</name>
    <name type="common">Grape</name>
    <dbReference type="NCBI Taxonomy" id="29760"/>
    <lineage>
        <taxon>Eukaryota</taxon>
        <taxon>Viridiplantae</taxon>
        <taxon>Streptophyta</taxon>
        <taxon>Embryophyta</taxon>
        <taxon>Tracheophyta</taxon>
        <taxon>Spermatophyta</taxon>
        <taxon>Magnoliopsida</taxon>
        <taxon>eudicotyledons</taxon>
        <taxon>Gunneridae</taxon>
        <taxon>Pentapetalae</taxon>
        <taxon>rosids</taxon>
        <taxon>Vitales</taxon>
        <taxon>Vitaceae</taxon>
        <taxon>Viteae</taxon>
        <taxon>Vitis</taxon>
    </lineage>
</organism>
<dbReference type="AlphaFoldDB" id="A0A438BR02"/>
<reference evidence="1 2" key="1">
    <citation type="journal article" date="2018" name="PLoS Genet.">
        <title>Population sequencing reveals clonal diversity and ancestral inbreeding in the grapevine cultivar Chardonnay.</title>
        <authorList>
            <person name="Roach M.J."/>
            <person name="Johnson D.L."/>
            <person name="Bohlmann J."/>
            <person name="van Vuuren H.J."/>
            <person name="Jones S.J."/>
            <person name="Pretorius I.S."/>
            <person name="Schmidt S.A."/>
            <person name="Borneman A.R."/>
        </authorList>
    </citation>
    <scope>NUCLEOTIDE SEQUENCE [LARGE SCALE GENOMIC DNA]</scope>
    <source>
        <strain evidence="2">cv. Chardonnay</strain>
        <tissue evidence="1">Leaf</tissue>
    </source>
</reference>